<dbReference type="InParanoid" id="A0A165GSX2"/>
<evidence type="ECO:0000313" key="3">
    <source>
        <dbReference type="EMBL" id="KZT10767.1"/>
    </source>
</evidence>
<dbReference type="CDD" id="cd09917">
    <property type="entry name" value="F-box_SF"/>
    <property type="match status" value="1"/>
</dbReference>
<reference evidence="3 4" key="1">
    <citation type="journal article" date="2016" name="Mol. Biol. Evol.">
        <title>Comparative Genomics of Early-Diverging Mushroom-Forming Fungi Provides Insights into the Origins of Lignocellulose Decay Capabilities.</title>
        <authorList>
            <person name="Nagy L.G."/>
            <person name="Riley R."/>
            <person name="Tritt A."/>
            <person name="Adam C."/>
            <person name="Daum C."/>
            <person name="Floudas D."/>
            <person name="Sun H."/>
            <person name="Yadav J.S."/>
            <person name="Pangilinan J."/>
            <person name="Larsson K.H."/>
            <person name="Matsuura K."/>
            <person name="Barry K."/>
            <person name="Labutti K."/>
            <person name="Kuo R."/>
            <person name="Ohm R.A."/>
            <person name="Bhattacharya S.S."/>
            <person name="Shirouzu T."/>
            <person name="Yoshinaga Y."/>
            <person name="Martin F.M."/>
            <person name="Grigoriev I.V."/>
            <person name="Hibbett D.S."/>
        </authorList>
    </citation>
    <scope>NUCLEOTIDE SEQUENCE [LARGE SCALE GENOMIC DNA]</scope>
    <source>
        <strain evidence="3 4">93-53</strain>
    </source>
</reference>
<keyword evidence="4" id="KW-1185">Reference proteome</keyword>
<dbReference type="AlphaFoldDB" id="A0A165GSX2"/>
<dbReference type="RefSeq" id="XP_040768507.1">
    <property type="nucleotide sequence ID" value="XM_040911129.1"/>
</dbReference>
<dbReference type="InterPro" id="IPR036047">
    <property type="entry name" value="F-box-like_dom_sf"/>
</dbReference>
<dbReference type="InterPro" id="IPR001810">
    <property type="entry name" value="F-box_dom"/>
</dbReference>
<protein>
    <recommendedName>
        <fullName evidence="2">F-box domain-containing protein</fullName>
    </recommendedName>
</protein>
<dbReference type="Proteomes" id="UP000076871">
    <property type="component" value="Unassembled WGS sequence"/>
</dbReference>
<organism evidence="3 4">
    <name type="scientific">Laetiporus sulphureus 93-53</name>
    <dbReference type="NCBI Taxonomy" id="1314785"/>
    <lineage>
        <taxon>Eukaryota</taxon>
        <taxon>Fungi</taxon>
        <taxon>Dikarya</taxon>
        <taxon>Basidiomycota</taxon>
        <taxon>Agaricomycotina</taxon>
        <taxon>Agaricomycetes</taxon>
        <taxon>Polyporales</taxon>
        <taxon>Laetiporus</taxon>
    </lineage>
</organism>
<sequence length="552" mass="61949">MTTFCVEQRAPLQCCINRTAPKLIVSAKAQSKNSTIFGLPDDVILLIISFVDVRDILSLRKTSKRFYSMTKLRWVWHDAMKRHIIDRGLPVPAADKDIQKFSAEHLEARAVHAARFHENWCSPKPKARQRIEFQADTILCNENPELHKTTVSNVSFLSGQNGEFLVTAVERVITCWEVPLDGSGTYRVADWVCSKKVEQLIVNEDPKSEAVVTCVSANRAVDSEVEVCALALDKFHGCFKLLARLRGERHSVMPLHVMHGDYVVFGDPLAVWFYTEPVEVRSMAKAHTVPLFAFQSDKVLTVKIINRYIVIVGEVSIRIDYTPSWKNKRTMYAAGWGACVHFDCSAVEAAVVVRDACAIHDEKQEWSTEPVTILLRCGGDDVDTLQQVDLLPLSKAMLELREERRQKDGRLQPPFQFPPQWANAVVVAPSCRDLFVSPSGKGFWMQTRNVTSRHAVHPARCLVGFHITPAASKQTSPVTKGHPDGAKGQALSTEPMRGNELHVSSDVLYSRRCDMSEIIWKRYSIISAALEDTVGRIAIGDRMGRVEVLDFA</sequence>
<dbReference type="EMBL" id="KV427608">
    <property type="protein sequence ID" value="KZT10767.1"/>
    <property type="molecule type" value="Genomic_DNA"/>
</dbReference>
<dbReference type="GeneID" id="63828158"/>
<feature type="domain" description="F-box" evidence="2">
    <location>
        <begin position="33"/>
        <end position="79"/>
    </location>
</feature>
<dbReference type="STRING" id="1314785.A0A165GSX2"/>
<proteinExistence type="predicted"/>
<accession>A0A165GSX2</accession>
<gene>
    <name evidence="3" type="ORF">LAESUDRAFT_741181</name>
</gene>
<dbReference type="PROSITE" id="PS50181">
    <property type="entry name" value="FBOX"/>
    <property type="match status" value="1"/>
</dbReference>
<dbReference type="Pfam" id="PF00646">
    <property type="entry name" value="F-box"/>
    <property type="match status" value="1"/>
</dbReference>
<dbReference type="OrthoDB" id="2688364at2759"/>
<evidence type="ECO:0000313" key="4">
    <source>
        <dbReference type="Proteomes" id="UP000076871"/>
    </source>
</evidence>
<dbReference type="SUPFAM" id="SSF81383">
    <property type="entry name" value="F-box domain"/>
    <property type="match status" value="1"/>
</dbReference>
<evidence type="ECO:0000259" key="2">
    <source>
        <dbReference type="PROSITE" id="PS50181"/>
    </source>
</evidence>
<dbReference type="SMART" id="SM00256">
    <property type="entry name" value="FBOX"/>
    <property type="match status" value="1"/>
</dbReference>
<name>A0A165GSX2_9APHY</name>
<evidence type="ECO:0000256" key="1">
    <source>
        <dbReference type="SAM" id="MobiDB-lite"/>
    </source>
</evidence>
<feature type="region of interest" description="Disordered" evidence="1">
    <location>
        <begin position="473"/>
        <end position="496"/>
    </location>
</feature>
<dbReference type="Gene3D" id="1.20.1280.50">
    <property type="match status" value="1"/>
</dbReference>